<sequence length="115" mass="13875">MKRLYAIFKRIEKKEIFDDMKALYNLADELSINFNLENVKKKVISDIENNFFQLLLESKELSVYLTYWRSIDMLSLEVISKNIDPFSIYEHLKNTFIPKYYSVSIQQTQKQDLYE</sequence>
<dbReference type="EMBL" id="MWMI01000002">
    <property type="protein sequence ID" value="RIB35450.1"/>
    <property type="molecule type" value="Genomic_DNA"/>
</dbReference>
<organism evidence="1 2">
    <name type="scientific">Candidatus Nanoclepta minutus</name>
    <dbReference type="NCBI Taxonomy" id="1940235"/>
    <lineage>
        <taxon>Archaea</taxon>
        <taxon>Nanobdellota</taxon>
        <taxon>Candidatus Nanoclepta</taxon>
    </lineage>
</organism>
<dbReference type="Proteomes" id="UP000266622">
    <property type="component" value="Unassembled WGS sequence"/>
</dbReference>
<reference evidence="1 2" key="1">
    <citation type="journal article" date="2018" name="Syst. Appl. Microbiol.">
        <title>A new symbiotic nanoarchaeote (Candidatus Nanoclepta minutus) and its host (Zestosphaera tikiterensis gen. nov., sp. nov.) from a New Zealand hot spring.</title>
        <authorList>
            <person name="St John E."/>
            <person name="Liu Y."/>
            <person name="Podar M."/>
            <person name="Stott M.B."/>
            <person name="Meneghin J."/>
            <person name="Chen Z."/>
            <person name="Lagutin K."/>
            <person name="Mitchell K."/>
            <person name="Reysenbach A.L."/>
        </authorList>
    </citation>
    <scope>NUCLEOTIDE SEQUENCE [LARGE SCALE GENOMIC DNA]</scope>
    <source>
        <strain evidence="1">NZ3</strain>
    </source>
</reference>
<gene>
    <name evidence="1" type="ORF">BXU00_01655</name>
</gene>
<name>A0A397WN06_9ARCH</name>
<dbReference type="AlphaFoldDB" id="A0A397WN06"/>
<evidence type="ECO:0000313" key="1">
    <source>
        <dbReference type="EMBL" id="RIB35450.1"/>
    </source>
</evidence>
<comment type="caution">
    <text evidence="1">The sequence shown here is derived from an EMBL/GenBank/DDBJ whole genome shotgun (WGS) entry which is preliminary data.</text>
</comment>
<accession>A0A397WN06</accession>
<evidence type="ECO:0000313" key="2">
    <source>
        <dbReference type="Proteomes" id="UP000266622"/>
    </source>
</evidence>
<protein>
    <submittedName>
        <fullName evidence="1">Uncharacterized protein</fullName>
    </submittedName>
</protein>
<proteinExistence type="predicted"/>